<evidence type="ECO:0000256" key="1">
    <source>
        <dbReference type="ARBA" id="ARBA00004141"/>
    </source>
</evidence>
<evidence type="ECO:0000256" key="4">
    <source>
        <dbReference type="ARBA" id="ARBA00023136"/>
    </source>
</evidence>
<proteinExistence type="predicted"/>
<organism evidence="10 11">
    <name type="scientific">Seiridium cardinale</name>
    <dbReference type="NCBI Taxonomy" id="138064"/>
    <lineage>
        <taxon>Eukaryota</taxon>
        <taxon>Fungi</taxon>
        <taxon>Dikarya</taxon>
        <taxon>Ascomycota</taxon>
        <taxon>Pezizomycotina</taxon>
        <taxon>Sordariomycetes</taxon>
        <taxon>Xylariomycetidae</taxon>
        <taxon>Amphisphaeriales</taxon>
        <taxon>Sporocadaceae</taxon>
        <taxon>Seiridium</taxon>
    </lineage>
</organism>
<keyword evidence="2 7" id="KW-0812">Transmembrane</keyword>
<feature type="compositionally biased region" description="Basic and acidic residues" evidence="6">
    <location>
        <begin position="552"/>
        <end position="576"/>
    </location>
</feature>
<feature type="transmembrane region" description="Helical" evidence="7">
    <location>
        <begin position="141"/>
        <end position="165"/>
    </location>
</feature>
<feature type="coiled-coil region" evidence="5">
    <location>
        <begin position="1061"/>
        <end position="1088"/>
    </location>
</feature>
<evidence type="ECO:0000256" key="2">
    <source>
        <dbReference type="ARBA" id="ARBA00022692"/>
    </source>
</evidence>
<evidence type="ECO:0000256" key="7">
    <source>
        <dbReference type="SAM" id="Phobius"/>
    </source>
</evidence>
<accession>A0ABR2XIJ4</accession>
<dbReference type="InterPro" id="IPR049453">
    <property type="entry name" value="Memb_transporter_dom"/>
</dbReference>
<evidence type="ECO:0000313" key="10">
    <source>
        <dbReference type="EMBL" id="KAK9773552.1"/>
    </source>
</evidence>
<feature type="compositionally biased region" description="Low complexity" evidence="6">
    <location>
        <begin position="342"/>
        <end position="358"/>
    </location>
</feature>
<feature type="domain" description="Putative ER transporter 6TM N-terminal" evidence="8">
    <location>
        <begin position="116"/>
        <end position="404"/>
    </location>
</feature>
<dbReference type="Pfam" id="PF10337">
    <property type="entry name" value="ArAE_2_N"/>
    <property type="match status" value="2"/>
</dbReference>
<evidence type="ECO:0000256" key="3">
    <source>
        <dbReference type="ARBA" id="ARBA00022989"/>
    </source>
</evidence>
<sequence>MVTAKRAREWRRRCKRWRVTVSENLRKGHLWQRVIKNTTCTTVMLSLGLIPAVIQVYGRSTYLGAMVTVFGHPGQRFGQMAEALFLIFTGTAVGLGWSTLGLYLSSLAHGSNVSAAYAIRAVFFALAVILHGTLRSSTPRLFLFVFFYLLISLTVLTTTTISVSSALVSQIVYPILSALAVILFVNVFVFPESSSGFLGNSVIETLHDTIKCLEDAVDWFATARNEDQNQESPAQSDPEKPSGPSLRVRLVSLTDRKPKLRAKFAGSKKAQAECNFEVVYAVLPPESLKPISMASMSRLVQNTISVINACESKYAMLGEGQDGGQDPGAESNSDTEDDDSSTDSSSDVSTSDSESSESAAGKSKNIRRKSKHARNLELVKPVREIESGDIELFDHILSQVQGPTKVLQNQIHEAVELIACSLAYCYEVAKLPSGALAPHGITLEEIDLRTNVFAEALALFDKNSAEALEHAAAIGHRGSKVDVMPRTETFLISSFLLTLRQAASQVLHMLRHSRHLVEKRQARHSRRRIYFPRISWKKWLKTGGERDINAIPENARKEARAGRGTRLEDGHFDKETPFTSNEQLFRQRKDEEASGSPERLPDLPVQGGIGHRKGPHKSDSSTSLWLRGLAADAIEFIASSDDLAFALKMSVAGWLVTWPAFVPSLNAWYGMMRASWASLQLILVFEVSVGTSIQGFLLRVVGVIYGCLAGFLSYEIGQGNRVVAVVVLVIASIPASYTQLGTPYVKTGIISIVSMSVVGLATIVTPDYYPWEIFIKRMVCFLIGGTVALLVEMTLFPVRARDRLVESLASAIQQISNMEASVAVGIESPNAVDLRSEALRARFNSAKDKAEAALTAAQTFLPFTLTEPRLKGSFRGQAMIYNEILYVLHQIIDRMDHVLHLREAYGSTVLEELNEFVLPYRRNIAGSITLTLFAVHEALTTRLPLPQFLPSSRVAHLRYVTRVREVILDQNDSVPGSSAASIFPGKDSRRSSRIPEAHVLKSVTKQKFLSWNAGSAGMMEIIEYLEELVDLAKLLVGVNAFRTGMLERPKFHEYIAKIKAREMASATAAEAEQTIEKIKSNADANIRKGRGYSSGRSDSHGGMLSKRMAFAPGRMGADAAVDSDSSDEVDDLPMSLQRVRTRRMEELQAERVRRASMVDHKGKGVLRGAKTWAV</sequence>
<evidence type="ECO:0000256" key="5">
    <source>
        <dbReference type="SAM" id="Coils"/>
    </source>
</evidence>
<reference evidence="10 11" key="1">
    <citation type="submission" date="2024-02" db="EMBL/GenBank/DDBJ databases">
        <title>First draft genome assembly of two strains of Seiridium cardinale.</title>
        <authorList>
            <person name="Emiliani G."/>
            <person name="Scali E."/>
        </authorList>
    </citation>
    <scope>NUCLEOTIDE SEQUENCE [LARGE SCALE GENOMIC DNA]</scope>
    <source>
        <strain evidence="10 11">BM-138-000479</strain>
    </source>
</reference>
<name>A0ABR2XIJ4_9PEZI</name>
<keyword evidence="4 7" id="KW-0472">Membrane</keyword>
<feature type="region of interest" description="Disordered" evidence="6">
    <location>
        <begin position="552"/>
        <end position="620"/>
    </location>
</feature>
<evidence type="ECO:0000256" key="6">
    <source>
        <dbReference type="SAM" id="MobiDB-lite"/>
    </source>
</evidence>
<dbReference type="EMBL" id="JARVKM010000049">
    <property type="protein sequence ID" value="KAK9773552.1"/>
    <property type="molecule type" value="Genomic_DNA"/>
</dbReference>
<feature type="transmembrane region" description="Helical" evidence="7">
    <location>
        <begin position="83"/>
        <end position="103"/>
    </location>
</feature>
<comment type="subcellular location">
    <subcellularLocation>
        <location evidence="1">Membrane</location>
        <topology evidence="1">Multi-pass membrane protein</topology>
    </subcellularLocation>
</comment>
<protein>
    <submittedName>
        <fullName evidence="10">ER transporter 6TM N-terminal domain-containing protein</fullName>
    </submittedName>
</protein>
<dbReference type="Proteomes" id="UP001465668">
    <property type="component" value="Unassembled WGS sequence"/>
</dbReference>
<gene>
    <name evidence="10" type="ORF">SCAR479_09696</name>
</gene>
<feature type="domain" description="Putative ER transporter 6TM N-terminal" evidence="8">
    <location>
        <begin position="33"/>
        <end position="112"/>
    </location>
</feature>
<feature type="transmembrane region" description="Helical" evidence="7">
    <location>
        <begin position="643"/>
        <end position="661"/>
    </location>
</feature>
<dbReference type="InterPro" id="IPR018823">
    <property type="entry name" value="ArAE_2_N"/>
</dbReference>
<feature type="domain" description="Integral membrane bound transporter" evidence="9">
    <location>
        <begin position="667"/>
        <end position="791"/>
    </location>
</feature>
<feature type="transmembrane region" description="Helical" evidence="7">
    <location>
        <begin position="749"/>
        <end position="769"/>
    </location>
</feature>
<feature type="transmembrane region" description="Helical" evidence="7">
    <location>
        <begin position="171"/>
        <end position="190"/>
    </location>
</feature>
<feature type="transmembrane region" description="Helical" evidence="7">
    <location>
        <begin position="775"/>
        <end position="798"/>
    </location>
</feature>
<keyword evidence="5" id="KW-0175">Coiled coil</keyword>
<dbReference type="Pfam" id="PF13515">
    <property type="entry name" value="FUSC_2"/>
    <property type="match status" value="1"/>
</dbReference>
<evidence type="ECO:0000313" key="11">
    <source>
        <dbReference type="Proteomes" id="UP001465668"/>
    </source>
</evidence>
<dbReference type="PANTHER" id="PTHR37994:SF4">
    <property type="entry name" value="ER TRANSPORTER 6TM N-TERMINAL DOMAIN-CONTAINING PROTEIN-RELATED"/>
    <property type="match status" value="1"/>
</dbReference>
<comment type="caution">
    <text evidence="10">The sequence shown here is derived from an EMBL/GenBank/DDBJ whole genome shotgun (WGS) entry which is preliminary data.</text>
</comment>
<feature type="region of interest" description="Disordered" evidence="6">
    <location>
        <begin position="317"/>
        <end position="368"/>
    </location>
</feature>
<evidence type="ECO:0000259" key="9">
    <source>
        <dbReference type="Pfam" id="PF13515"/>
    </source>
</evidence>
<feature type="transmembrane region" description="Helical" evidence="7">
    <location>
        <begin position="720"/>
        <end position="737"/>
    </location>
</feature>
<feature type="transmembrane region" description="Helical" evidence="7">
    <location>
        <begin position="696"/>
        <end position="714"/>
    </location>
</feature>
<keyword evidence="11" id="KW-1185">Reference proteome</keyword>
<dbReference type="PANTHER" id="PTHR37994">
    <property type="entry name" value="ARAE_2_N DOMAIN-CONTAINING PROTEIN-RELATED"/>
    <property type="match status" value="1"/>
</dbReference>
<feature type="transmembrane region" description="Helical" evidence="7">
    <location>
        <begin position="115"/>
        <end position="134"/>
    </location>
</feature>
<evidence type="ECO:0000259" key="8">
    <source>
        <dbReference type="Pfam" id="PF10337"/>
    </source>
</evidence>
<keyword evidence="3 7" id="KW-1133">Transmembrane helix</keyword>